<keyword evidence="4" id="KW-0067">ATP-binding</keyword>
<name>A0AAD8XXM2_9STRA</name>
<feature type="active site" description="Proton acceptor" evidence="3">
    <location>
        <position position="100"/>
    </location>
</feature>
<dbReference type="GO" id="GO:0009134">
    <property type="term" value="P:nucleoside diphosphate catabolic process"/>
    <property type="evidence" value="ECO:0007669"/>
    <property type="project" value="TreeGrafter"/>
</dbReference>
<dbReference type="GO" id="GO:0017111">
    <property type="term" value="F:ribonucleoside triphosphate phosphatase activity"/>
    <property type="evidence" value="ECO:0007669"/>
    <property type="project" value="TreeGrafter"/>
</dbReference>
<comment type="caution">
    <text evidence="6">The sequence shown here is derived from an EMBL/GenBank/DDBJ whole genome shotgun (WGS) entry which is preliminary data.</text>
</comment>
<keyword evidence="2 6" id="KW-0378">Hydrolase</keyword>
<dbReference type="AlphaFoldDB" id="A0AAD8XXM2"/>
<accession>A0AAD8XXM2</accession>
<sequence length="384" mass="43110">MMGYSYGCVVDAGSSGSRIFLYRWPKQKDGPTEEVFNEEITPGISDPEHGLAALQELVTLARKALPQYHGGNINENKRLAAYLRLYVSRQVGKSHQWREEGIYDWLTINYMKNGGALPDRLSPTYGALDLGGASTQISFNEARAKHSRHIAATNKSNSNNPCYPVGYVDEITNLNGSSNWDECLLSVSQLFDPANCVDDGESCFDSASLTQLASHEEKFVATSAFVFAWDFLQLKTGANTDDLATLNKQAKQICNMEFSQQLRHYRQYKRRSNGSSVRTTTKPHAQCFNAAYSYHLLSAGYSMPITNTPIEVNDIKSWTLGMMLVEANNLTKISNGELYSNLLYSYEYVFAGSTLVLMLLTSLVWRRKRRQVHYLPHVTKSQAL</sequence>
<organism evidence="6 7">
    <name type="scientific">Skeletonema marinoi</name>
    <dbReference type="NCBI Taxonomy" id="267567"/>
    <lineage>
        <taxon>Eukaryota</taxon>
        <taxon>Sar</taxon>
        <taxon>Stramenopiles</taxon>
        <taxon>Ochrophyta</taxon>
        <taxon>Bacillariophyta</taxon>
        <taxon>Coscinodiscophyceae</taxon>
        <taxon>Thalassiosirophycidae</taxon>
        <taxon>Thalassiosirales</taxon>
        <taxon>Skeletonemataceae</taxon>
        <taxon>Skeletonema</taxon>
        <taxon>Skeletonema marinoi-dohrnii complex</taxon>
    </lineage>
</organism>
<dbReference type="InterPro" id="IPR000407">
    <property type="entry name" value="GDA1_CD39_NTPase"/>
</dbReference>
<evidence type="ECO:0000313" key="6">
    <source>
        <dbReference type="EMBL" id="KAK1735352.1"/>
    </source>
</evidence>
<reference evidence="6" key="1">
    <citation type="submission" date="2023-06" db="EMBL/GenBank/DDBJ databases">
        <title>Survivors Of The Sea: Transcriptome response of Skeletonema marinoi to long-term dormancy.</title>
        <authorList>
            <person name="Pinder M.I.M."/>
            <person name="Kourtchenko O."/>
            <person name="Robertson E.K."/>
            <person name="Larsson T."/>
            <person name="Maumus F."/>
            <person name="Osuna-Cruz C.M."/>
            <person name="Vancaester E."/>
            <person name="Stenow R."/>
            <person name="Vandepoele K."/>
            <person name="Ploug H."/>
            <person name="Bruchert V."/>
            <person name="Godhe A."/>
            <person name="Topel M."/>
        </authorList>
    </citation>
    <scope>NUCLEOTIDE SEQUENCE</scope>
    <source>
        <strain evidence="6">R05AC</strain>
    </source>
</reference>
<keyword evidence="4" id="KW-0547">Nucleotide-binding</keyword>
<comment type="similarity">
    <text evidence="1">Belongs to the GDA1/CD39 NTPase family.</text>
</comment>
<evidence type="ECO:0000256" key="4">
    <source>
        <dbReference type="PIRSR" id="PIRSR600407-2"/>
    </source>
</evidence>
<dbReference type="EMBL" id="JATAAI010000034">
    <property type="protein sequence ID" value="KAK1735352.1"/>
    <property type="molecule type" value="Genomic_DNA"/>
</dbReference>
<keyword evidence="7" id="KW-1185">Reference proteome</keyword>
<evidence type="ECO:0000256" key="2">
    <source>
        <dbReference type="ARBA" id="ARBA00022801"/>
    </source>
</evidence>
<dbReference type="GO" id="GO:0005524">
    <property type="term" value="F:ATP binding"/>
    <property type="evidence" value="ECO:0007669"/>
    <property type="project" value="UniProtKB-KW"/>
</dbReference>
<dbReference type="PANTHER" id="PTHR11782:SF83">
    <property type="entry name" value="GUANOSINE-DIPHOSPHATASE"/>
    <property type="match status" value="1"/>
</dbReference>
<dbReference type="GO" id="GO:0045134">
    <property type="term" value="F:UDP phosphatase activity"/>
    <property type="evidence" value="ECO:0007669"/>
    <property type="project" value="TreeGrafter"/>
</dbReference>
<dbReference type="GO" id="GO:0004382">
    <property type="term" value="F:GDP phosphatase activity"/>
    <property type="evidence" value="ECO:0007669"/>
    <property type="project" value="TreeGrafter"/>
</dbReference>
<dbReference type="Pfam" id="PF01150">
    <property type="entry name" value="GDA1_CD39"/>
    <property type="match status" value="2"/>
</dbReference>
<dbReference type="Proteomes" id="UP001224775">
    <property type="component" value="Unassembled WGS sequence"/>
</dbReference>
<keyword evidence="5" id="KW-0812">Transmembrane</keyword>
<evidence type="ECO:0000256" key="1">
    <source>
        <dbReference type="ARBA" id="ARBA00009283"/>
    </source>
</evidence>
<dbReference type="GO" id="GO:0016020">
    <property type="term" value="C:membrane"/>
    <property type="evidence" value="ECO:0007669"/>
    <property type="project" value="TreeGrafter"/>
</dbReference>
<evidence type="ECO:0000313" key="7">
    <source>
        <dbReference type="Proteomes" id="UP001224775"/>
    </source>
</evidence>
<evidence type="ECO:0000256" key="5">
    <source>
        <dbReference type="SAM" id="Phobius"/>
    </source>
</evidence>
<evidence type="ECO:0000256" key="3">
    <source>
        <dbReference type="PIRSR" id="PIRSR600407-1"/>
    </source>
</evidence>
<proteinExistence type="inferred from homology"/>
<gene>
    <name evidence="6" type="ORF">QTG54_013966</name>
</gene>
<dbReference type="EC" id="3.6.1.-" evidence="6"/>
<keyword evidence="5" id="KW-1133">Transmembrane helix</keyword>
<feature type="transmembrane region" description="Helical" evidence="5">
    <location>
        <begin position="348"/>
        <end position="365"/>
    </location>
</feature>
<dbReference type="Gene3D" id="3.30.420.150">
    <property type="entry name" value="Exopolyphosphatase. Domain 2"/>
    <property type="match status" value="2"/>
</dbReference>
<feature type="binding site" evidence="4">
    <location>
        <begin position="132"/>
        <end position="136"/>
    </location>
    <ligand>
        <name>ATP</name>
        <dbReference type="ChEBI" id="CHEBI:30616"/>
    </ligand>
</feature>
<keyword evidence="5" id="KW-0472">Membrane</keyword>
<dbReference type="PANTHER" id="PTHR11782">
    <property type="entry name" value="ADENOSINE/GUANOSINE DIPHOSPHATASE"/>
    <property type="match status" value="1"/>
</dbReference>
<protein>
    <submittedName>
        <fullName evidence="6">GDA1/CD39 NTPase family protein</fullName>
        <ecNumber evidence="6">3.6.1.-</ecNumber>
    </submittedName>
</protein>
<dbReference type="Gene3D" id="3.30.420.40">
    <property type="match status" value="1"/>
</dbReference>